<dbReference type="AlphaFoldDB" id="A0A7M7JBX9"/>
<dbReference type="GeneID" id="111245554"/>
<name>A0A7M7JBX9_VARDE</name>
<dbReference type="InParanoid" id="A0A7M7JBX9"/>
<dbReference type="OrthoDB" id="64893at2759"/>
<evidence type="ECO:0000256" key="1">
    <source>
        <dbReference type="SAM" id="MobiDB-lite"/>
    </source>
</evidence>
<evidence type="ECO:0000313" key="4">
    <source>
        <dbReference type="Proteomes" id="UP000594260"/>
    </source>
</evidence>
<dbReference type="InterPro" id="IPR004302">
    <property type="entry name" value="Cellulose/chitin-bd_N"/>
</dbReference>
<sequence length="505" mass="56639">MSFSSPIYLPLLSRLARRSTTFSTRHCVITPSASRRMRQLQILLFLVTLSLGPSLVEGHGRLMEPPSRSSMWRVGFKTPRNYNDNELFCGGFTRQMRNGMKCGVCGDPWDIPTPRPNEAGGKYATGQISRYYQSGQVIETAVELTANHRGHFQFRLCPVNDPKVVADDDCMAKYPLEIVEAMPDNPYLYKLPDRNHRYQVRVKLPSNLTCSQCVFQWTYTAGNNWGRCPDGVSRVGCGPQETFRGCSDIAIGSSYTTSLNHAGPPRVQHPSTSRPWKLSPNHGYGNKNLTATYWPKTKTVICNYKTTTYRPQSEHTAGNNIDSSRIMPDHKIWNTLPFHKPGLEKEEGLPMTPSETKMHGHYPEPTTRKPCATEPRGETTEIKNTSPQTRFLPKTARPHWNSKVTTSHPSNRGFGWAKMGTGSNTFGSSPKPSTTPALNSTTLRKATPIQNEIPSSEGSNKKKRCLATGRYAGSKKILEWCELNCLHAPYYCPKSHCSCGYRELL</sequence>
<dbReference type="OMA" id="IRISNDC"/>
<evidence type="ECO:0000313" key="3">
    <source>
        <dbReference type="EnsemblMetazoa" id="XP_022649781"/>
    </source>
</evidence>
<evidence type="ECO:0000259" key="2">
    <source>
        <dbReference type="Pfam" id="PF03067"/>
    </source>
</evidence>
<feature type="domain" description="Chitin-binding type-4" evidence="2">
    <location>
        <begin position="59"/>
        <end position="249"/>
    </location>
</feature>
<dbReference type="EnsemblMetazoa" id="XM_022794047">
    <property type="protein sequence ID" value="XP_022649782"/>
    <property type="gene ID" value="LOC111245554"/>
</dbReference>
<proteinExistence type="predicted"/>
<organism evidence="3 4">
    <name type="scientific">Varroa destructor</name>
    <name type="common">Honeybee mite</name>
    <dbReference type="NCBI Taxonomy" id="109461"/>
    <lineage>
        <taxon>Eukaryota</taxon>
        <taxon>Metazoa</taxon>
        <taxon>Ecdysozoa</taxon>
        <taxon>Arthropoda</taxon>
        <taxon>Chelicerata</taxon>
        <taxon>Arachnida</taxon>
        <taxon>Acari</taxon>
        <taxon>Parasitiformes</taxon>
        <taxon>Mesostigmata</taxon>
        <taxon>Gamasina</taxon>
        <taxon>Dermanyssoidea</taxon>
        <taxon>Varroidae</taxon>
        <taxon>Varroa</taxon>
    </lineage>
</organism>
<dbReference type="RefSeq" id="XP_022649781.1">
    <property type="nucleotide sequence ID" value="XM_022794046.1"/>
</dbReference>
<protein>
    <recommendedName>
        <fullName evidence="2">Chitin-binding type-4 domain-containing protein</fullName>
    </recommendedName>
</protein>
<keyword evidence="4" id="KW-1185">Reference proteome</keyword>
<accession>A0A7M7JBX9</accession>
<dbReference type="EnsemblMetazoa" id="XM_022794046">
    <property type="protein sequence ID" value="XP_022649781"/>
    <property type="gene ID" value="LOC111245554"/>
</dbReference>
<reference evidence="3" key="1">
    <citation type="submission" date="2021-01" db="UniProtKB">
        <authorList>
            <consortium name="EnsemblMetazoa"/>
        </authorList>
    </citation>
    <scope>IDENTIFICATION</scope>
</reference>
<dbReference type="RefSeq" id="XP_022649782.1">
    <property type="nucleotide sequence ID" value="XM_022794047.1"/>
</dbReference>
<dbReference type="Proteomes" id="UP000594260">
    <property type="component" value="Unplaced"/>
</dbReference>
<dbReference type="KEGG" id="vde:111245554"/>
<feature type="region of interest" description="Disordered" evidence="1">
    <location>
        <begin position="347"/>
        <end position="393"/>
    </location>
</feature>
<feature type="region of interest" description="Disordered" evidence="1">
    <location>
        <begin position="258"/>
        <end position="282"/>
    </location>
</feature>
<dbReference type="Pfam" id="PF03067">
    <property type="entry name" value="LPMO_10"/>
    <property type="match status" value="1"/>
</dbReference>